<evidence type="ECO:0000313" key="3">
    <source>
        <dbReference type="Proteomes" id="UP000024942"/>
    </source>
</evidence>
<dbReference type="Pfam" id="PF11695">
    <property type="entry name" value="DUF3291"/>
    <property type="match status" value="1"/>
</dbReference>
<proteinExistence type="predicted"/>
<dbReference type="PATRIC" id="fig|1280953.3.peg.613"/>
<dbReference type="AlphaFoldDB" id="A0A059GAE5"/>
<evidence type="ECO:0000259" key="1">
    <source>
        <dbReference type="Pfam" id="PF11695"/>
    </source>
</evidence>
<sequence>MDYRLIHFNCARPTGAFTFENEFVRVFLSILPRIFSDADSFEGLHWHRHGVREPSGIWRDLYQAFPYAEELGIPDVCTMAGWTSLEEMRRFVYSGKTHPAGMRRLQSQLDRSQGPGFVMWWAPRDERFTMSDGWDRLQHLRMHGPSSYAFSLDDPIARPQVA</sequence>
<dbReference type="OrthoDB" id="7618285at2"/>
<dbReference type="Proteomes" id="UP000024942">
    <property type="component" value="Unassembled WGS sequence"/>
</dbReference>
<reference evidence="2 3" key="1">
    <citation type="journal article" date="2014" name="Antonie Van Leeuwenhoek">
        <title>Hyphomonas beringensis sp. nov. and Hyphomonas chukchiensis sp. nov., isolated from surface seawater of the Bering Sea and Chukchi Sea.</title>
        <authorList>
            <person name="Li C."/>
            <person name="Lai Q."/>
            <person name="Li G."/>
            <person name="Dong C."/>
            <person name="Wang J."/>
            <person name="Liao Y."/>
            <person name="Shao Z."/>
        </authorList>
    </citation>
    <scope>NUCLEOTIDE SEQUENCE [LARGE SCALE GENOMIC DNA]</scope>
    <source>
        <strain evidence="2 3">SCH89</strain>
    </source>
</reference>
<accession>A0A059GAE5</accession>
<dbReference type="STRING" id="1280953.HOC_03038"/>
<dbReference type="RefSeq" id="WP_035535823.1">
    <property type="nucleotide sequence ID" value="NZ_ARYL01000003.1"/>
</dbReference>
<organism evidence="2 3">
    <name type="scientific">Hyphomonas oceanitis SCH89</name>
    <dbReference type="NCBI Taxonomy" id="1280953"/>
    <lineage>
        <taxon>Bacteria</taxon>
        <taxon>Pseudomonadati</taxon>
        <taxon>Pseudomonadota</taxon>
        <taxon>Alphaproteobacteria</taxon>
        <taxon>Hyphomonadales</taxon>
        <taxon>Hyphomonadaceae</taxon>
        <taxon>Hyphomonas</taxon>
    </lineage>
</organism>
<protein>
    <recommendedName>
        <fullName evidence="1">DUF3291 domain-containing protein</fullName>
    </recommendedName>
</protein>
<gene>
    <name evidence="2" type="ORF">HOC_03038</name>
</gene>
<dbReference type="InterPro" id="IPR021708">
    <property type="entry name" value="DUF3291"/>
</dbReference>
<dbReference type="eggNOG" id="ENOG5033083">
    <property type="taxonomic scope" value="Bacteria"/>
</dbReference>
<comment type="caution">
    <text evidence="2">The sequence shown here is derived from an EMBL/GenBank/DDBJ whole genome shotgun (WGS) entry which is preliminary data.</text>
</comment>
<dbReference type="EMBL" id="ARYL01000003">
    <property type="protein sequence ID" value="KDA03817.1"/>
    <property type="molecule type" value="Genomic_DNA"/>
</dbReference>
<feature type="domain" description="DUF3291" evidence="1">
    <location>
        <begin position="24"/>
        <end position="153"/>
    </location>
</feature>
<keyword evidence="3" id="KW-1185">Reference proteome</keyword>
<name>A0A059GAE5_9PROT</name>
<evidence type="ECO:0000313" key="2">
    <source>
        <dbReference type="EMBL" id="KDA03817.1"/>
    </source>
</evidence>